<dbReference type="GO" id="GO:0016491">
    <property type="term" value="F:oxidoreductase activity"/>
    <property type="evidence" value="ECO:0007669"/>
    <property type="project" value="UniProtKB-KW"/>
</dbReference>
<evidence type="ECO:0000256" key="3">
    <source>
        <dbReference type="ARBA" id="ARBA00022723"/>
    </source>
</evidence>
<comment type="subcellular location">
    <subcellularLocation>
        <location evidence="8">Cytoplasm</location>
    </subcellularLocation>
</comment>
<dbReference type="CDD" id="cd01055">
    <property type="entry name" value="Nonheme_Ferritin"/>
    <property type="match status" value="1"/>
</dbReference>
<accession>A0A7W5ZLB7</accession>
<feature type="domain" description="Ferritin-like diiron" evidence="9">
    <location>
        <begin position="9"/>
        <end position="154"/>
    </location>
</feature>
<evidence type="ECO:0000256" key="7">
    <source>
        <dbReference type="PIRSR" id="PIRSR601519-1"/>
    </source>
</evidence>
<keyword evidence="2 8" id="KW-0409">Iron storage</keyword>
<comment type="caution">
    <text evidence="10">The sequence shown here is derived from an EMBL/GenBank/DDBJ whole genome shotgun (WGS) entry which is preliminary data.</text>
</comment>
<keyword evidence="11" id="KW-1185">Reference proteome</keyword>
<feature type="binding site" evidence="7">
    <location>
        <position position="103"/>
    </location>
    <ligand>
        <name>Fe cation</name>
        <dbReference type="ChEBI" id="CHEBI:24875"/>
        <label>1</label>
    </ligand>
</feature>
<keyword evidence="4 10" id="KW-0560">Oxidoreductase</keyword>
<dbReference type="InterPro" id="IPR012347">
    <property type="entry name" value="Ferritin-like"/>
</dbReference>
<comment type="catalytic activity">
    <reaction evidence="8">
        <text>4 Fe(2+) + O2 + 6 H2O = 4 iron(III) oxide-hydroxide + 12 H(+)</text>
        <dbReference type="Rhea" id="RHEA:11972"/>
        <dbReference type="ChEBI" id="CHEBI:15377"/>
        <dbReference type="ChEBI" id="CHEBI:15378"/>
        <dbReference type="ChEBI" id="CHEBI:15379"/>
        <dbReference type="ChEBI" id="CHEBI:29033"/>
        <dbReference type="ChEBI" id="CHEBI:78619"/>
        <dbReference type="EC" id="1.16.3.2"/>
    </reaction>
</comment>
<protein>
    <recommendedName>
        <fullName evidence="8">Ferritin</fullName>
        <ecNumber evidence="8">1.16.3.2</ecNumber>
    </recommendedName>
</protein>
<proteinExistence type="inferred from homology"/>
<evidence type="ECO:0000313" key="10">
    <source>
        <dbReference type="EMBL" id="MBB3839448.1"/>
    </source>
</evidence>
<dbReference type="AlphaFoldDB" id="A0A7W5ZLB7"/>
<dbReference type="InterPro" id="IPR009078">
    <property type="entry name" value="Ferritin-like_SF"/>
</dbReference>
<feature type="binding site" evidence="7">
    <location>
        <position position="136"/>
    </location>
    <ligand>
        <name>Fe cation</name>
        <dbReference type="ChEBI" id="CHEBI:24875"/>
        <label>1</label>
    </ligand>
</feature>
<dbReference type="GO" id="GO:0006879">
    <property type="term" value="P:intracellular iron ion homeostasis"/>
    <property type="evidence" value="ECO:0007669"/>
    <property type="project" value="UniProtKB-KW"/>
</dbReference>
<comment type="function">
    <text evidence="6">May alleviate iron toxicity in the presence of oxygen.</text>
</comment>
<comment type="function">
    <text evidence="8">Iron-storage protein.</text>
</comment>
<dbReference type="InterPro" id="IPR009040">
    <property type="entry name" value="Ferritin-like_diiron"/>
</dbReference>
<gene>
    <name evidence="10" type="ORF">FHS57_003454</name>
</gene>
<evidence type="ECO:0000256" key="4">
    <source>
        <dbReference type="ARBA" id="ARBA00023002"/>
    </source>
</evidence>
<evidence type="ECO:0000256" key="8">
    <source>
        <dbReference type="RuleBase" id="RU361145"/>
    </source>
</evidence>
<evidence type="ECO:0000256" key="1">
    <source>
        <dbReference type="ARBA" id="ARBA00006950"/>
    </source>
</evidence>
<dbReference type="PROSITE" id="PS50905">
    <property type="entry name" value="FERRITIN_LIKE"/>
    <property type="match status" value="1"/>
</dbReference>
<feature type="binding site" evidence="7">
    <location>
        <position position="26"/>
    </location>
    <ligand>
        <name>Fe cation</name>
        <dbReference type="ChEBI" id="CHEBI:24875"/>
        <label>1</label>
    </ligand>
</feature>
<evidence type="ECO:0000256" key="6">
    <source>
        <dbReference type="ARBA" id="ARBA00054546"/>
    </source>
</evidence>
<feature type="binding site" evidence="7">
    <location>
        <position position="62"/>
    </location>
    <ligand>
        <name>Fe cation</name>
        <dbReference type="ChEBI" id="CHEBI:24875"/>
        <label>1</label>
    </ligand>
</feature>
<keyword evidence="5 7" id="KW-0408">Iron</keyword>
<name>A0A7W5ZLB7_9BACT</name>
<reference evidence="10 11" key="1">
    <citation type="submission" date="2020-08" db="EMBL/GenBank/DDBJ databases">
        <title>Genomic Encyclopedia of Type Strains, Phase IV (KMG-IV): sequencing the most valuable type-strain genomes for metagenomic binning, comparative biology and taxonomic classification.</title>
        <authorList>
            <person name="Goeker M."/>
        </authorList>
    </citation>
    <scope>NUCLEOTIDE SEQUENCE [LARGE SCALE GENOMIC DNA]</scope>
    <source>
        <strain evidence="10 11">DSM 17976</strain>
    </source>
</reference>
<dbReference type="FunFam" id="1.20.1260.10:FF:000001">
    <property type="entry name" value="Non-heme ferritin"/>
    <property type="match status" value="1"/>
</dbReference>
<dbReference type="InterPro" id="IPR041719">
    <property type="entry name" value="Ferritin_prok"/>
</dbReference>
<evidence type="ECO:0000256" key="5">
    <source>
        <dbReference type="ARBA" id="ARBA00023004"/>
    </source>
</evidence>
<dbReference type="PANTHER" id="PTHR11431">
    <property type="entry name" value="FERRITIN"/>
    <property type="match status" value="1"/>
</dbReference>
<dbReference type="Proteomes" id="UP000541352">
    <property type="component" value="Unassembled WGS sequence"/>
</dbReference>
<dbReference type="InterPro" id="IPR001519">
    <property type="entry name" value="Ferritin"/>
</dbReference>
<dbReference type="EC" id="1.16.3.2" evidence="8"/>
<organism evidence="10 11">
    <name type="scientific">Runella defluvii</name>
    <dbReference type="NCBI Taxonomy" id="370973"/>
    <lineage>
        <taxon>Bacteria</taxon>
        <taxon>Pseudomonadati</taxon>
        <taxon>Bacteroidota</taxon>
        <taxon>Cytophagia</taxon>
        <taxon>Cytophagales</taxon>
        <taxon>Spirosomataceae</taxon>
        <taxon>Runella</taxon>
    </lineage>
</organism>
<dbReference type="GO" id="GO:0006826">
    <property type="term" value="P:iron ion transport"/>
    <property type="evidence" value="ECO:0007669"/>
    <property type="project" value="InterPro"/>
</dbReference>
<dbReference type="GO" id="GO:0005737">
    <property type="term" value="C:cytoplasm"/>
    <property type="evidence" value="ECO:0007669"/>
    <property type="project" value="UniProtKB-SubCell"/>
</dbReference>
<feature type="binding site" evidence="7">
    <location>
        <position position="59"/>
    </location>
    <ligand>
        <name>Fe cation</name>
        <dbReference type="ChEBI" id="CHEBI:24875"/>
        <label>1</label>
    </ligand>
</feature>
<dbReference type="Pfam" id="PF00210">
    <property type="entry name" value="Ferritin"/>
    <property type="match status" value="1"/>
</dbReference>
<evidence type="ECO:0000259" key="9">
    <source>
        <dbReference type="PROSITE" id="PS50905"/>
    </source>
</evidence>
<comment type="similarity">
    <text evidence="1 8">Belongs to the ferritin family. Prokaryotic subfamily.</text>
</comment>
<evidence type="ECO:0000313" key="11">
    <source>
        <dbReference type="Proteomes" id="UP000541352"/>
    </source>
</evidence>
<dbReference type="GO" id="GO:0008198">
    <property type="term" value="F:ferrous iron binding"/>
    <property type="evidence" value="ECO:0007669"/>
    <property type="project" value="TreeGrafter"/>
</dbReference>
<keyword evidence="8" id="KW-0963">Cytoplasm</keyword>
<dbReference type="SUPFAM" id="SSF47240">
    <property type="entry name" value="Ferritin-like"/>
    <property type="match status" value="1"/>
</dbReference>
<dbReference type="EMBL" id="JACIBY010000006">
    <property type="protein sequence ID" value="MBB3839448.1"/>
    <property type="molecule type" value="Genomic_DNA"/>
</dbReference>
<dbReference type="GO" id="GO:0008199">
    <property type="term" value="F:ferric iron binding"/>
    <property type="evidence" value="ECO:0007669"/>
    <property type="project" value="InterPro"/>
</dbReference>
<sequence length="182" mass="20563">MKDTVRMRTSLKEDLEIALNAQVKMEAESSAKYLAMAAWCDRNGYSNSGDFFFAQADEERGHMLKIFKFICDMGGTAITPDVVGIPQEYPSFRSVFETALEQEIMVSQAINRLVGISRRLDDYATENFLQWFVKEQIEEEYIARRQVELFDVIGEEGIGRFTIDMEIAKVTYPGAAGEAGGE</sequence>
<dbReference type="Gene3D" id="1.20.1260.10">
    <property type="match status" value="1"/>
</dbReference>
<dbReference type="PANTHER" id="PTHR11431:SF127">
    <property type="entry name" value="BACTERIAL NON-HEME FERRITIN"/>
    <property type="match status" value="1"/>
</dbReference>
<dbReference type="InterPro" id="IPR008331">
    <property type="entry name" value="Ferritin_DPS_dom"/>
</dbReference>
<dbReference type="GO" id="GO:0042802">
    <property type="term" value="F:identical protein binding"/>
    <property type="evidence" value="ECO:0007669"/>
    <property type="project" value="UniProtKB-ARBA"/>
</dbReference>
<evidence type="ECO:0000256" key="2">
    <source>
        <dbReference type="ARBA" id="ARBA00022434"/>
    </source>
</evidence>
<dbReference type="RefSeq" id="WP_122933610.1">
    <property type="nucleotide sequence ID" value="NZ_JACIBY010000006.1"/>
</dbReference>
<keyword evidence="3 7" id="KW-0479">Metal-binding</keyword>